<dbReference type="PANTHER" id="PTHR11606">
    <property type="entry name" value="GLUTAMATE DEHYDROGENASE"/>
    <property type="match status" value="1"/>
</dbReference>
<dbReference type="InterPro" id="IPR033922">
    <property type="entry name" value="NAD_bind_Glu_DH"/>
</dbReference>
<feature type="active site" description="Proton donor" evidence="4">
    <location>
        <position position="103"/>
    </location>
</feature>
<evidence type="ECO:0000256" key="7">
    <source>
        <dbReference type="RuleBase" id="RU004417"/>
    </source>
</evidence>
<evidence type="ECO:0000313" key="9">
    <source>
        <dbReference type="EMBL" id="KKS98028.1"/>
    </source>
</evidence>
<name>A0A0G1GGU2_9BACT</name>
<feature type="binding site" evidence="5">
    <location>
        <position position="67"/>
    </location>
    <ligand>
        <name>substrate</name>
    </ligand>
</feature>
<evidence type="ECO:0000256" key="2">
    <source>
        <dbReference type="ARBA" id="ARBA00023002"/>
    </source>
</evidence>
<evidence type="ECO:0000256" key="6">
    <source>
        <dbReference type="PIRSR" id="PIRSR000185-3"/>
    </source>
</evidence>
<organism evidence="9 10">
    <name type="scientific">Candidatus Gottesmanbacteria bacterium GW2011_GWA2_43_14</name>
    <dbReference type="NCBI Taxonomy" id="1618443"/>
    <lineage>
        <taxon>Bacteria</taxon>
        <taxon>Candidatus Gottesmaniibacteriota</taxon>
    </lineage>
</organism>
<dbReference type="InterPro" id="IPR046346">
    <property type="entry name" value="Aminoacid_DH-like_N_sf"/>
</dbReference>
<dbReference type="SUPFAM" id="SSF51735">
    <property type="entry name" value="NAD(P)-binding Rossmann-fold domains"/>
    <property type="match status" value="1"/>
</dbReference>
<evidence type="ECO:0000256" key="4">
    <source>
        <dbReference type="PIRSR" id="PIRSR000185-1"/>
    </source>
</evidence>
<dbReference type="InterPro" id="IPR033524">
    <property type="entry name" value="Glu/Leu/Phe/Val_DH_AS"/>
</dbReference>
<keyword evidence="5" id="KW-0547">Nucleotide-binding</keyword>
<dbReference type="STRING" id="1618443.UV73_C0004G0170"/>
<dbReference type="PATRIC" id="fig|1618443.3.peg.830"/>
<dbReference type="Gene3D" id="3.40.50.10860">
    <property type="entry name" value="Leucine Dehydrogenase, chain A, domain 1"/>
    <property type="match status" value="1"/>
</dbReference>
<dbReference type="PANTHER" id="PTHR11606:SF13">
    <property type="entry name" value="GLUTAMATE DEHYDROGENASE 1, MITOCHONDRIAL"/>
    <property type="match status" value="1"/>
</dbReference>
<dbReference type="Pfam" id="PF02812">
    <property type="entry name" value="ELFV_dehydrog_N"/>
    <property type="match status" value="1"/>
</dbReference>
<dbReference type="Gene3D" id="3.40.50.720">
    <property type="entry name" value="NAD(P)-binding Rossmann-like Domain"/>
    <property type="match status" value="1"/>
</dbReference>
<feature type="binding site" evidence="5">
    <location>
        <position position="197"/>
    </location>
    <ligand>
        <name>NAD(+)</name>
        <dbReference type="ChEBI" id="CHEBI:57540"/>
    </ligand>
</feature>
<dbReference type="PROSITE" id="PS00074">
    <property type="entry name" value="GLFV_DEHYDROGENASE"/>
    <property type="match status" value="1"/>
</dbReference>
<dbReference type="PRINTS" id="PR00082">
    <property type="entry name" value="GLFDHDRGNASE"/>
</dbReference>
<dbReference type="Pfam" id="PF00208">
    <property type="entry name" value="ELFV_dehydrog"/>
    <property type="match status" value="1"/>
</dbReference>
<dbReference type="CDD" id="cd01076">
    <property type="entry name" value="NAD_bind_1_Glu_DH"/>
    <property type="match status" value="1"/>
</dbReference>
<dbReference type="InterPro" id="IPR006095">
    <property type="entry name" value="Glu/Leu/Phe/Val/Trp_DH"/>
</dbReference>
<dbReference type="Proteomes" id="UP000034894">
    <property type="component" value="Unassembled WGS sequence"/>
</dbReference>
<dbReference type="SMART" id="SM00839">
    <property type="entry name" value="ELFV_dehydrog"/>
    <property type="match status" value="1"/>
</dbReference>
<evidence type="ECO:0000313" key="10">
    <source>
        <dbReference type="Proteomes" id="UP000034894"/>
    </source>
</evidence>
<keyword evidence="2 3" id="KW-0560">Oxidoreductase</keyword>
<reference evidence="9 10" key="1">
    <citation type="journal article" date="2015" name="Nature">
        <title>rRNA introns, odd ribosomes, and small enigmatic genomes across a large radiation of phyla.</title>
        <authorList>
            <person name="Brown C.T."/>
            <person name="Hug L.A."/>
            <person name="Thomas B.C."/>
            <person name="Sharon I."/>
            <person name="Castelle C.J."/>
            <person name="Singh A."/>
            <person name="Wilkins M.J."/>
            <person name="Williams K.H."/>
            <person name="Banfield J.F."/>
        </authorList>
    </citation>
    <scope>NUCLEOTIDE SEQUENCE [LARGE SCALE GENOMIC DNA]</scope>
</reference>
<feature type="binding site" evidence="5">
    <location>
        <position position="231"/>
    </location>
    <ligand>
        <name>NAD(+)</name>
        <dbReference type="ChEBI" id="CHEBI:57540"/>
    </ligand>
</feature>
<feature type="binding site" evidence="5">
    <location>
        <position position="91"/>
    </location>
    <ligand>
        <name>substrate</name>
    </ligand>
</feature>
<dbReference type="GO" id="GO:0000166">
    <property type="term" value="F:nucleotide binding"/>
    <property type="evidence" value="ECO:0007669"/>
    <property type="project" value="UniProtKB-KW"/>
</dbReference>
<proteinExistence type="inferred from homology"/>
<dbReference type="GO" id="GO:0006538">
    <property type="term" value="P:L-glutamate catabolic process"/>
    <property type="evidence" value="ECO:0007669"/>
    <property type="project" value="TreeGrafter"/>
</dbReference>
<feature type="binding site" evidence="5">
    <location>
        <position position="372"/>
    </location>
    <ligand>
        <name>substrate</name>
    </ligand>
</feature>
<evidence type="ECO:0000256" key="3">
    <source>
        <dbReference type="PIRNR" id="PIRNR000185"/>
    </source>
</evidence>
<dbReference type="EMBL" id="LCFP01000004">
    <property type="protein sequence ID" value="KKS98028.1"/>
    <property type="molecule type" value="Genomic_DNA"/>
</dbReference>
<dbReference type="GO" id="GO:0004352">
    <property type="term" value="F:glutamate dehydrogenase (NAD+) activity"/>
    <property type="evidence" value="ECO:0007669"/>
    <property type="project" value="TreeGrafter"/>
</dbReference>
<gene>
    <name evidence="9" type="primary">gdhA</name>
    <name evidence="9" type="ORF">UV73_C0004G0170</name>
</gene>
<feature type="site" description="Important for catalysis" evidence="6">
    <location>
        <position position="143"/>
    </location>
</feature>
<evidence type="ECO:0000256" key="1">
    <source>
        <dbReference type="ARBA" id="ARBA00006382"/>
    </source>
</evidence>
<dbReference type="InterPro" id="IPR036291">
    <property type="entry name" value="NAD(P)-bd_dom_sf"/>
</dbReference>
<dbReference type="InterPro" id="IPR014362">
    <property type="entry name" value="Glu_DH"/>
</dbReference>
<comment type="similarity">
    <text evidence="1 3 7">Belongs to the Glu/Leu/Phe/Val dehydrogenases family.</text>
</comment>
<dbReference type="InterPro" id="IPR006097">
    <property type="entry name" value="Glu/Leu/Phe/Val/Trp_DH_dimer"/>
</dbReference>
<dbReference type="InterPro" id="IPR006096">
    <property type="entry name" value="Glu/Leu/Phe/Val/Trp_DH_C"/>
</dbReference>
<comment type="caution">
    <text evidence="9">The sequence shown here is derived from an EMBL/GenBank/DDBJ whole genome shotgun (WGS) entry which is preliminary data.</text>
</comment>
<protein>
    <recommendedName>
        <fullName evidence="3">Glutamate dehydrogenase</fullName>
    </recommendedName>
</protein>
<dbReference type="PIRSF" id="PIRSF000185">
    <property type="entry name" value="Glu_DH"/>
    <property type="match status" value="1"/>
</dbReference>
<evidence type="ECO:0000256" key="5">
    <source>
        <dbReference type="PIRSR" id="PIRSR000185-2"/>
    </source>
</evidence>
<dbReference type="SUPFAM" id="SSF53223">
    <property type="entry name" value="Aminoacid dehydrogenase-like, N-terminal domain"/>
    <property type="match status" value="1"/>
</dbReference>
<accession>A0A0G1GGU2</accession>
<feature type="domain" description="Glutamate/phenylalanine/leucine/valine/L-tryptophan dehydrogenase C-terminal" evidence="8">
    <location>
        <begin position="190"/>
        <end position="431"/>
    </location>
</feature>
<dbReference type="AlphaFoldDB" id="A0A0G1GGU2"/>
<sequence length="432" mass="47829">MNNPFDNAINQLEKALEYVKLTPEQSERLKYPEKIITVNFPVEMDNGQKKLFHGYRVQYSSKRGPYKGGIRFHHQVDMNEMKALAFWMAVKCAVADIPMGGGKGGVEVDPKKLSDKELEKLSRAYVAAIANEIGPEIDVPAPDVNTTSQIMNWMVDEFMRIRSRNQKIGNSEKSRLMATFTGKPLTNGGSEGRTAATGRGGFYVLEALLEKIKPNMKEGRKLTVAIQGFGNVGYYIAKFLYDAGFSIAALSDSRGAIVVNKIGQDSLNPEEVFKCKKEKGSLAGCYCVGSVCDLKLGRNITNTEILELPVDILVPAALENQLNEKNAPRIKANIILEMANGPTTPAADEIFFKKNITVIPDVLANSGGVTVSYFEWKQNLENQKWSEKKVNSLLKDKMTKASLDIFEIARVKQTDLRTAAFITAVRRLTSAS</sequence>
<keyword evidence="5" id="KW-0520">NAD</keyword>
<evidence type="ECO:0000259" key="8">
    <source>
        <dbReference type="SMART" id="SM00839"/>
    </source>
</evidence>